<dbReference type="Gene3D" id="3.90.226.10">
    <property type="entry name" value="2-enoyl-CoA Hydratase, Chain A, domain 1"/>
    <property type="match status" value="1"/>
</dbReference>
<feature type="domain" description="Peptidase S49" evidence="3">
    <location>
        <begin position="131"/>
        <end position="286"/>
    </location>
</feature>
<dbReference type="InterPro" id="IPR002142">
    <property type="entry name" value="Peptidase_S49"/>
</dbReference>
<dbReference type="GO" id="GO:0006508">
    <property type="term" value="P:proteolysis"/>
    <property type="evidence" value="ECO:0007669"/>
    <property type="project" value="InterPro"/>
</dbReference>
<feature type="region of interest" description="Disordered" evidence="2">
    <location>
        <begin position="286"/>
        <end position="307"/>
    </location>
</feature>
<evidence type="ECO:0000256" key="1">
    <source>
        <dbReference type="ARBA" id="ARBA00008683"/>
    </source>
</evidence>
<feature type="compositionally biased region" description="Basic and acidic residues" evidence="2">
    <location>
        <begin position="297"/>
        <end position="307"/>
    </location>
</feature>
<protein>
    <submittedName>
        <fullName evidence="4">S49 family peptidase</fullName>
    </submittedName>
</protein>
<evidence type="ECO:0000256" key="2">
    <source>
        <dbReference type="SAM" id="MobiDB-lite"/>
    </source>
</evidence>
<dbReference type="RefSeq" id="WP_119135146.1">
    <property type="nucleotide sequence ID" value="NZ_QXXQ01000006.1"/>
</dbReference>
<accession>A0A398BM93</accession>
<comment type="caution">
    <text evidence="4">The sequence shown here is derived from an EMBL/GenBank/DDBJ whole genome shotgun (WGS) entry which is preliminary data.</text>
</comment>
<organism evidence="4 5">
    <name type="scientific">Gemmobacter lutimaris</name>
    <dbReference type="NCBI Taxonomy" id="2306023"/>
    <lineage>
        <taxon>Bacteria</taxon>
        <taxon>Pseudomonadati</taxon>
        <taxon>Pseudomonadota</taxon>
        <taxon>Alphaproteobacteria</taxon>
        <taxon>Rhodobacterales</taxon>
        <taxon>Paracoccaceae</taxon>
        <taxon>Gemmobacter</taxon>
    </lineage>
</organism>
<sequence>MPHEIERILRAAGRGVWLIDAAKADEILALIEMRLAGPRSDTAFPDREQSAMTEDMRAGPKLVRVIRLHGTIMPRGNMLSDMSGAVSLERFGQVFRQAANDPQTGAIVLDIDSPGGNVALVPETVAMIRAARRDDRPIVAVANTTCASAAYWIACATDELVATTSATVGSVGVYMMHQDMSERAKMEGVKVTYLSQGPRKVEGNPFEPLDEVAKGAFLAEVRETYNAFTSDVAKARGVAVSVVRADPETDAQHFGGGRSYGAAAAKRLGMIDRIATLDETIARLAKGGRSGGSRGRASIERERLGLI</sequence>
<dbReference type="EMBL" id="QXXQ01000006">
    <property type="protein sequence ID" value="RID91542.1"/>
    <property type="molecule type" value="Genomic_DNA"/>
</dbReference>
<dbReference type="InterPro" id="IPR033855">
    <property type="entry name" value="Protein_C"/>
</dbReference>
<dbReference type="AlphaFoldDB" id="A0A398BM93"/>
<evidence type="ECO:0000313" key="4">
    <source>
        <dbReference type="EMBL" id="RID91542.1"/>
    </source>
</evidence>
<dbReference type="Pfam" id="PF01343">
    <property type="entry name" value="Peptidase_S49"/>
    <property type="match status" value="1"/>
</dbReference>
<dbReference type="InterPro" id="IPR029045">
    <property type="entry name" value="ClpP/crotonase-like_dom_sf"/>
</dbReference>
<dbReference type="CDD" id="cd07022">
    <property type="entry name" value="S49_Sppa_36K_type"/>
    <property type="match status" value="1"/>
</dbReference>
<keyword evidence="5" id="KW-1185">Reference proteome</keyword>
<dbReference type="PANTHER" id="PTHR42987">
    <property type="entry name" value="PEPTIDASE S49"/>
    <property type="match status" value="1"/>
</dbReference>
<comment type="similarity">
    <text evidence="1">Belongs to the peptidase S49 family.</text>
</comment>
<reference evidence="4 5" key="1">
    <citation type="submission" date="2018-09" db="EMBL/GenBank/DDBJ databases">
        <title>Gemmobacter lutimaris sp. nov., a marine bacterium isolated from tidal flat.</title>
        <authorList>
            <person name="Lee D.W."/>
            <person name="Yoo Y."/>
            <person name="Kim J.-J."/>
            <person name="Kim B.S."/>
        </authorList>
    </citation>
    <scope>NUCLEOTIDE SEQUENCE [LARGE SCALE GENOMIC DNA]</scope>
    <source>
        <strain evidence="4 5">YJ-T1-11</strain>
    </source>
</reference>
<proteinExistence type="inferred from homology"/>
<dbReference type="Proteomes" id="UP000266649">
    <property type="component" value="Unassembled WGS sequence"/>
</dbReference>
<gene>
    <name evidence="4" type="ORF">D2N39_12625</name>
</gene>
<dbReference type="PANTHER" id="PTHR42987:SF4">
    <property type="entry name" value="PROTEASE SOHB-RELATED"/>
    <property type="match status" value="1"/>
</dbReference>
<name>A0A398BM93_9RHOB</name>
<dbReference type="SUPFAM" id="SSF52096">
    <property type="entry name" value="ClpP/crotonase"/>
    <property type="match status" value="1"/>
</dbReference>
<dbReference type="Gene3D" id="6.20.330.10">
    <property type="match status" value="1"/>
</dbReference>
<evidence type="ECO:0000313" key="5">
    <source>
        <dbReference type="Proteomes" id="UP000266649"/>
    </source>
</evidence>
<evidence type="ECO:0000259" key="3">
    <source>
        <dbReference type="Pfam" id="PF01343"/>
    </source>
</evidence>
<dbReference type="GO" id="GO:0008233">
    <property type="term" value="F:peptidase activity"/>
    <property type="evidence" value="ECO:0007669"/>
    <property type="project" value="InterPro"/>
</dbReference>
<dbReference type="OrthoDB" id="266140at2"/>